<dbReference type="GO" id="GO:0042546">
    <property type="term" value="P:cell wall biogenesis"/>
    <property type="evidence" value="ECO:0007669"/>
    <property type="project" value="InterPro"/>
</dbReference>
<dbReference type="GO" id="GO:0048046">
    <property type="term" value="C:apoplast"/>
    <property type="evidence" value="ECO:0007669"/>
    <property type="project" value="UniProtKB-SubCell"/>
</dbReference>
<comment type="catalytic activity">
    <reaction evidence="13">
        <text>breaks a beta-(1-&gt;4) bond in the backbone of a xyloglucan and transfers the xyloglucanyl segment on to O-4 of the non-reducing terminal glucose residue of an acceptor, which can be a xyloglucan or an oligosaccharide of xyloglucan.</text>
        <dbReference type="EC" id="2.4.1.207"/>
    </reaction>
</comment>
<organism evidence="17">
    <name type="scientific">Prunus dulcis</name>
    <name type="common">Almond</name>
    <name type="synonym">Amygdalus dulcis</name>
    <dbReference type="NCBI Taxonomy" id="3755"/>
    <lineage>
        <taxon>Eukaryota</taxon>
        <taxon>Viridiplantae</taxon>
        <taxon>Streptophyta</taxon>
        <taxon>Embryophyta</taxon>
        <taxon>Tracheophyta</taxon>
        <taxon>Spermatophyta</taxon>
        <taxon>Magnoliopsida</taxon>
        <taxon>eudicotyledons</taxon>
        <taxon>Gunneridae</taxon>
        <taxon>Pentapetalae</taxon>
        <taxon>rosids</taxon>
        <taxon>fabids</taxon>
        <taxon>Rosales</taxon>
        <taxon>Rosaceae</taxon>
        <taxon>Amygdaloideae</taxon>
        <taxon>Amygdaleae</taxon>
        <taxon>Prunus</taxon>
    </lineage>
</organism>
<dbReference type="GO" id="GO:0004553">
    <property type="term" value="F:hydrolase activity, hydrolyzing O-glycosyl compounds"/>
    <property type="evidence" value="ECO:0007669"/>
    <property type="project" value="InterPro"/>
</dbReference>
<feature type="chain" id="PRO_5021422687" description="xyloglucan:xyloglucosyl transferase" evidence="15">
    <location>
        <begin position="26"/>
        <end position="739"/>
    </location>
</feature>
<evidence type="ECO:0000256" key="12">
    <source>
        <dbReference type="ARBA" id="ARBA00023295"/>
    </source>
</evidence>
<dbReference type="InterPro" id="IPR016455">
    <property type="entry name" value="XTH"/>
</dbReference>
<evidence type="ECO:0000256" key="2">
    <source>
        <dbReference type="ARBA" id="ARBA00004271"/>
    </source>
</evidence>
<dbReference type="InterPro" id="IPR008263">
    <property type="entry name" value="GH16_AS"/>
</dbReference>
<keyword evidence="8 15" id="KW-0732">Signal</keyword>
<dbReference type="Pfam" id="PF06955">
    <property type="entry name" value="XET_C"/>
    <property type="match status" value="2"/>
</dbReference>
<keyword evidence="9 17" id="KW-0378">Hydrolase</keyword>
<comment type="subcellular location">
    <subcellularLocation>
        <location evidence="1">Secreted</location>
        <location evidence="1">Cell wall</location>
    </subcellularLocation>
    <subcellularLocation>
        <location evidence="2">Secreted</location>
        <location evidence="2">Extracellular space</location>
        <location evidence="2">Apoplast</location>
    </subcellularLocation>
</comment>
<dbReference type="PANTHER" id="PTHR31062">
    <property type="entry name" value="XYLOGLUCAN ENDOTRANSGLUCOSYLASE/HYDROLASE PROTEIN 8-RELATED"/>
    <property type="match status" value="1"/>
</dbReference>
<protein>
    <recommendedName>
        <fullName evidence="3">xyloglucan:xyloglucosyl transferase</fullName>
        <ecNumber evidence="3">2.4.1.207</ecNumber>
    </recommendedName>
</protein>
<evidence type="ECO:0000256" key="8">
    <source>
        <dbReference type="ARBA" id="ARBA00022729"/>
    </source>
</evidence>
<dbReference type="EMBL" id="AP019304">
    <property type="protein sequence ID" value="BBH09739.1"/>
    <property type="molecule type" value="Genomic_DNA"/>
</dbReference>
<evidence type="ECO:0000256" key="10">
    <source>
        <dbReference type="ARBA" id="ARBA00023157"/>
    </source>
</evidence>
<dbReference type="InterPro" id="IPR044791">
    <property type="entry name" value="Beta-glucanase/XTH"/>
</dbReference>
<evidence type="ECO:0000256" key="3">
    <source>
        <dbReference type="ARBA" id="ARBA00012152"/>
    </source>
</evidence>
<dbReference type="InterPro" id="IPR027921">
    <property type="entry name" value="NOPCHAP1"/>
</dbReference>
<evidence type="ECO:0000256" key="14">
    <source>
        <dbReference type="SAM" id="MobiDB-lite"/>
    </source>
</evidence>
<dbReference type="Pfam" id="PF00722">
    <property type="entry name" value="Glyco_hydro_16"/>
    <property type="match status" value="2"/>
</dbReference>
<keyword evidence="4" id="KW-0134">Cell wall</keyword>
<feature type="region of interest" description="Disordered" evidence="14">
    <location>
        <begin position="408"/>
        <end position="470"/>
    </location>
</feature>
<feature type="domain" description="GH16" evidence="16">
    <location>
        <begin position="1"/>
        <end position="221"/>
    </location>
</feature>
<dbReference type="EC" id="2.4.1.207" evidence="3"/>
<proteinExistence type="predicted"/>
<keyword evidence="5" id="KW-0052">Apoplast</keyword>
<dbReference type="InterPro" id="IPR013320">
    <property type="entry name" value="ConA-like_dom_sf"/>
</dbReference>
<dbReference type="PROSITE" id="PS01034">
    <property type="entry name" value="GH16_1"/>
    <property type="match status" value="2"/>
</dbReference>
<sequence>MSDNHRIVIFIGLFLTLTSIRMTDGSVVSTGDFNKDFFVTWSPSHVNTSADGRTRSMKLDQESGAGFASNQMFLFGQIDMQIKLVPGDSAGTVVAYYLTSDQPNRDEVDFEFLGNVAGKPYIIQTNMFADGLGNREERVNLWFDPTKDFHTYSILWNLHQIVFMVDWVPIRVYRNHADKGVAFPRWQPMSIKTSLWNGDSWATRGGKDKTDWSKGPFIASFRNYKIDACVWKGNARFCRAESPTNWWNKKKFSTLTKTQRRLFKWVRKHHMIYDYCQDKQRFQGNLPKECSLPNIQVNHRLGSKNPHYLFVKMTHRLVKQRRLNLKGNPSVFGKNKGFLGVISEANERLEKDAKDNSKNYDIEALTGNESQVIEMDLMLGVADLQTPEAVAAAESAISGYQPVIPLAVSSSEEESQDSSDNDSSSDEDDDDSSSEEDESDDEDQKTSSPVKLKTPKSDKDNSSDVRNGRSKKRPKIFTNLIFRDNQAPGARQNYKRDLRGIEVVEVHRIHHRATLNLHASKSDVLFGQIDMQIKLVPGDSAGTVVAYYLTSDQPNRDEVDFEFLGNVAGKPYIIQTNMFADGLGNREERVNLWFDPTKDFHTYSILWNLHQIVFMVDWVPIRVYRNHADKGVAFPRWQPMSIKTSLWNGDSWATRGGKDKTDWSKGPFIASFRNYKIDACVWKGNARFCRAESPTNWWNKKKFSTLTKNTEKHHMIYDYCQDKQRFQGNLPKECSLPKY</sequence>
<evidence type="ECO:0000256" key="6">
    <source>
        <dbReference type="ARBA" id="ARBA00022525"/>
    </source>
</evidence>
<evidence type="ECO:0000313" key="17">
    <source>
        <dbReference type="EMBL" id="BBH09739.1"/>
    </source>
</evidence>
<keyword evidence="10" id="KW-1015">Disulfide bond</keyword>
<dbReference type="InterPro" id="IPR000757">
    <property type="entry name" value="Beta-glucanase-like"/>
</dbReference>
<evidence type="ECO:0000256" key="1">
    <source>
        <dbReference type="ARBA" id="ARBA00004191"/>
    </source>
</evidence>
<dbReference type="Gene3D" id="2.60.120.200">
    <property type="match status" value="2"/>
</dbReference>
<accession>A0A4Y1RZ87</accession>
<dbReference type="PROSITE" id="PS51762">
    <property type="entry name" value="GH16_2"/>
    <property type="match status" value="2"/>
</dbReference>
<evidence type="ECO:0000256" key="9">
    <source>
        <dbReference type="ARBA" id="ARBA00022801"/>
    </source>
</evidence>
<keyword evidence="12" id="KW-0326">Glycosidase</keyword>
<evidence type="ECO:0000256" key="5">
    <source>
        <dbReference type="ARBA" id="ARBA00022523"/>
    </source>
</evidence>
<feature type="domain" description="GH16" evidence="16">
    <location>
        <begin position="441"/>
        <end position="672"/>
    </location>
</feature>
<evidence type="ECO:0000256" key="15">
    <source>
        <dbReference type="SAM" id="SignalP"/>
    </source>
</evidence>
<dbReference type="AlphaFoldDB" id="A0A4Y1RZ87"/>
<keyword evidence="7" id="KW-0808">Transferase</keyword>
<dbReference type="GO" id="GO:0000492">
    <property type="term" value="P:box C/D snoRNP assembly"/>
    <property type="evidence" value="ECO:0007669"/>
    <property type="project" value="InterPro"/>
</dbReference>
<dbReference type="Pfam" id="PF15370">
    <property type="entry name" value="NOPCHAP1"/>
    <property type="match status" value="1"/>
</dbReference>
<name>A0A4Y1RZ87_PRUDU</name>
<evidence type="ECO:0000256" key="11">
    <source>
        <dbReference type="ARBA" id="ARBA00023180"/>
    </source>
</evidence>
<keyword evidence="6" id="KW-0964">Secreted</keyword>
<feature type="compositionally biased region" description="Acidic residues" evidence="14">
    <location>
        <begin position="411"/>
        <end position="443"/>
    </location>
</feature>
<dbReference type="CDD" id="cd02176">
    <property type="entry name" value="GH16_XET"/>
    <property type="match status" value="2"/>
</dbReference>
<dbReference type="GO" id="GO:0016762">
    <property type="term" value="F:xyloglucan:xyloglucosyl transferase activity"/>
    <property type="evidence" value="ECO:0007669"/>
    <property type="project" value="UniProtKB-EC"/>
</dbReference>
<feature type="compositionally biased region" description="Basic and acidic residues" evidence="14">
    <location>
        <begin position="455"/>
        <end position="467"/>
    </location>
</feature>
<keyword evidence="11" id="KW-0325">Glycoprotein</keyword>
<evidence type="ECO:0000256" key="4">
    <source>
        <dbReference type="ARBA" id="ARBA00022512"/>
    </source>
</evidence>
<dbReference type="SUPFAM" id="SSF49899">
    <property type="entry name" value="Concanavalin A-like lectins/glucanases"/>
    <property type="match status" value="2"/>
</dbReference>
<dbReference type="GO" id="GO:0010411">
    <property type="term" value="P:xyloglucan metabolic process"/>
    <property type="evidence" value="ECO:0007669"/>
    <property type="project" value="InterPro"/>
</dbReference>
<evidence type="ECO:0000256" key="13">
    <source>
        <dbReference type="ARBA" id="ARBA00034022"/>
    </source>
</evidence>
<reference evidence="17" key="1">
    <citation type="journal article" date="2019" name="Science">
        <title>Mutation of a bHLH transcription factor allowed almond domestication.</title>
        <authorList>
            <person name="Sanchez-Perez R."/>
            <person name="Pavan S."/>
            <person name="Mazzeo R."/>
            <person name="Moldovan C."/>
            <person name="Aiese Cigliano R."/>
            <person name="Del Cueto J."/>
            <person name="Ricciardi F."/>
            <person name="Lotti C."/>
            <person name="Ricciardi L."/>
            <person name="Dicenta F."/>
            <person name="Lopez-Marques R.L."/>
            <person name="Lindberg Moller B."/>
        </authorList>
    </citation>
    <scope>NUCLEOTIDE SEQUENCE</scope>
</reference>
<feature type="signal peptide" evidence="15">
    <location>
        <begin position="1"/>
        <end position="25"/>
    </location>
</feature>
<gene>
    <name evidence="17" type="ORF">Prudu_022322</name>
</gene>
<dbReference type="FunFam" id="2.60.120.200:FF:000025">
    <property type="entry name" value="Xyloglucan endotransglucosylase/hydrolase"/>
    <property type="match status" value="1"/>
</dbReference>
<dbReference type="InterPro" id="IPR010713">
    <property type="entry name" value="XET_C"/>
</dbReference>
<evidence type="ECO:0000256" key="7">
    <source>
        <dbReference type="ARBA" id="ARBA00022679"/>
    </source>
</evidence>
<evidence type="ECO:0000259" key="16">
    <source>
        <dbReference type="PROSITE" id="PS51762"/>
    </source>
</evidence>